<keyword evidence="2" id="KW-1185">Reference proteome</keyword>
<protein>
    <submittedName>
        <fullName evidence="1">Uncharacterized protein</fullName>
    </submittedName>
</protein>
<reference evidence="2" key="1">
    <citation type="journal article" date="2019" name="Int. J. Syst. Evol. Microbiol.">
        <title>The Global Catalogue of Microorganisms (GCM) 10K type strain sequencing project: providing services to taxonomists for standard genome sequencing and annotation.</title>
        <authorList>
            <consortium name="The Broad Institute Genomics Platform"/>
            <consortium name="The Broad Institute Genome Sequencing Center for Infectious Disease"/>
            <person name="Wu L."/>
            <person name="Ma J."/>
        </authorList>
    </citation>
    <scope>NUCLEOTIDE SEQUENCE [LARGE SCALE GENOMIC DNA]</scope>
    <source>
        <strain evidence="2">CECT 7184</strain>
    </source>
</reference>
<gene>
    <name evidence="1" type="ORF">ACFPU1_04540</name>
</gene>
<proteinExistence type="predicted"/>
<sequence length="49" mass="5589">MQESIFEQATTKMLETRKGSHRMVRALLISWVMSQPLSSFDSVIISMAD</sequence>
<name>A0ABW0YKX8_9BACI</name>
<evidence type="ECO:0000313" key="1">
    <source>
        <dbReference type="EMBL" id="MFC5712037.1"/>
    </source>
</evidence>
<organism evidence="1 2">
    <name type="scientific">Thalassorhabdus alkalitolerans</name>
    <dbReference type="NCBI Taxonomy" id="2282697"/>
    <lineage>
        <taxon>Bacteria</taxon>
        <taxon>Bacillati</taxon>
        <taxon>Bacillota</taxon>
        <taxon>Bacilli</taxon>
        <taxon>Bacillales</taxon>
        <taxon>Bacillaceae</taxon>
        <taxon>Thalassorhabdus</taxon>
    </lineage>
</organism>
<dbReference type="RefSeq" id="WP_385943737.1">
    <property type="nucleotide sequence ID" value="NZ_JBHSPG010000023.1"/>
</dbReference>
<dbReference type="Proteomes" id="UP001596142">
    <property type="component" value="Unassembled WGS sequence"/>
</dbReference>
<evidence type="ECO:0000313" key="2">
    <source>
        <dbReference type="Proteomes" id="UP001596142"/>
    </source>
</evidence>
<dbReference type="EMBL" id="JBHSOZ010000003">
    <property type="protein sequence ID" value="MFC5712037.1"/>
    <property type="molecule type" value="Genomic_DNA"/>
</dbReference>
<accession>A0ABW0YKX8</accession>
<comment type="caution">
    <text evidence="1">The sequence shown here is derived from an EMBL/GenBank/DDBJ whole genome shotgun (WGS) entry which is preliminary data.</text>
</comment>